<dbReference type="PANTHER" id="PTHR31308">
    <property type="match status" value="1"/>
</dbReference>
<feature type="domain" description="Glycoside hydrolase family 5 C-terminal" evidence="7">
    <location>
        <begin position="383"/>
        <end position="464"/>
    </location>
</feature>
<accession>A0A7W3LUZ9</accession>
<dbReference type="Pfam" id="PF00150">
    <property type="entry name" value="Cellulase"/>
    <property type="match status" value="1"/>
</dbReference>
<evidence type="ECO:0000256" key="1">
    <source>
        <dbReference type="ARBA" id="ARBA00005641"/>
    </source>
</evidence>
<dbReference type="InterPro" id="IPR017853">
    <property type="entry name" value="GH"/>
</dbReference>
<dbReference type="GO" id="GO:0016042">
    <property type="term" value="P:lipid catabolic process"/>
    <property type="evidence" value="ECO:0007669"/>
    <property type="project" value="UniProtKB-ARBA"/>
</dbReference>
<keyword evidence="5" id="KW-0732">Signal</keyword>
<dbReference type="PANTHER" id="PTHR31308:SF3">
    <property type="entry name" value="ENDOGLYCOCERAMIDASE"/>
    <property type="match status" value="1"/>
</dbReference>
<keyword evidence="9" id="KW-1185">Reference proteome</keyword>
<dbReference type="EMBL" id="JACJIA010000009">
    <property type="protein sequence ID" value="MBA8954720.1"/>
    <property type="molecule type" value="Genomic_DNA"/>
</dbReference>
<dbReference type="Pfam" id="PF18564">
    <property type="entry name" value="Glyco_hydro_5_C"/>
    <property type="match status" value="1"/>
</dbReference>
<dbReference type="Gene3D" id="3.20.20.80">
    <property type="entry name" value="Glycosidases"/>
    <property type="match status" value="1"/>
</dbReference>
<protein>
    <submittedName>
        <fullName evidence="8">Endoglycosylceramidase</fullName>
        <ecNumber evidence="8">3.2.1.123</ecNumber>
    </submittedName>
</protein>
<dbReference type="AlphaFoldDB" id="A0A7W3LUZ9"/>
<evidence type="ECO:0000259" key="7">
    <source>
        <dbReference type="Pfam" id="PF18564"/>
    </source>
</evidence>
<evidence type="ECO:0000256" key="4">
    <source>
        <dbReference type="RuleBase" id="RU361153"/>
    </source>
</evidence>
<evidence type="ECO:0000256" key="3">
    <source>
        <dbReference type="ARBA" id="ARBA00023295"/>
    </source>
</evidence>
<dbReference type="RefSeq" id="WP_182846749.1">
    <property type="nucleotide sequence ID" value="NZ_BAAALP010000099.1"/>
</dbReference>
<dbReference type="GO" id="GO:0000272">
    <property type="term" value="P:polysaccharide catabolic process"/>
    <property type="evidence" value="ECO:0007669"/>
    <property type="project" value="InterPro"/>
</dbReference>
<dbReference type="InterPro" id="IPR041036">
    <property type="entry name" value="GH5_C"/>
</dbReference>
<evidence type="ECO:0000256" key="2">
    <source>
        <dbReference type="ARBA" id="ARBA00022801"/>
    </source>
</evidence>
<evidence type="ECO:0000313" key="9">
    <source>
        <dbReference type="Proteomes" id="UP000572680"/>
    </source>
</evidence>
<keyword evidence="2 4" id="KW-0378">Hydrolase</keyword>
<dbReference type="GO" id="GO:1901136">
    <property type="term" value="P:carbohydrate derivative catabolic process"/>
    <property type="evidence" value="ECO:0007669"/>
    <property type="project" value="UniProtKB-ARBA"/>
</dbReference>
<evidence type="ECO:0000256" key="5">
    <source>
        <dbReference type="SAM" id="SignalP"/>
    </source>
</evidence>
<comment type="caution">
    <text evidence="8">The sequence shown here is derived from an EMBL/GenBank/DDBJ whole genome shotgun (WGS) entry which is preliminary data.</text>
</comment>
<feature type="chain" id="PRO_5030975530" evidence="5">
    <location>
        <begin position="26"/>
        <end position="465"/>
    </location>
</feature>
<dbReference type="PROSITE" id="PS00659">
    <property type="entry name" value="GLYCOSYL_HYDROL_F5"/>
    <property type="match status" value="1"/>
</dbReference>
<dbReference type="InterPro" id="IPR013780">
    <property type="entry name" value="Glyco_hydro_b"/>
</dbReference>
<feature type="domain" description="Glycoside hydrolase family 5" evidence="6">
    <location>
        <begin position="42"/>
        <end position="362"/>
    </location>
</feature>
<dbReference type="GO" id="GO:0047876">
    <property type="term" value="F:endoglycosylceramidase activity"/>
    <property type="evidence" value="ECO:0007669"/>
    <property type="project" value="UniProtKB-EC"/>
</dbReference>
<reference evidence="8 9" key="1">
    <citation type="submission" date="2020-08" db="EMBL/GenBank/DDBJ databases">
        <title>Genomic Encyclopedia of Type Strains, Phase IV (KMG-IV): sequencing the most valuable type-strain genomes for metagenomic binning, comparative biology and taxonomic classification.</title>
        <authorList>
            <person name="Goeker M."/>
        </authorList>
    </citation>
    <scope>NUCLEOTIDE SEQUENCE [LARGE SCALE GENOMIC DNA]</scope>
    <source>
        <strain evidence="8 9">DSM 44197</strain>
    </source>
</reference>
<evidence type="ECO:0000313" key="8">
    <source>
        <dbReference type="EMBL" id="MBA8954720.1"/>
    </source>
</evidence>
<feature type="signal peptide" evidence="5">
    <location>
        <begin position="1"/>
        <end position="25"/>
    </location>
</feature>
<comment type="similarity">
    <text evidence="1 4">Belongs to the glycosyl hydrolase 5 (cellulase A) family.</text>
</comment>
<evidence type="ECO:0000259" key="6">
    <source>
        <dbReference type="Pfam" id="PF00150"/>
    </source>
</evidence>
<dbReference type="Gene3D" id="2.60.40.1180">
    <property type="entry name" value="Golgi alpha-mannosidase II"/>
    <property type="match status" value="1"/>
</dbReference>
<proteinExistence type="inferred from homology"/>
<dbReference type="SUPFAM" id="SSF51445">
    <property type="entry name" value="(Trans)glycosidases"/>
    <property type="match status" value="1"/>
</dbReference>
<dbReference type="EC" id="3.2.1.123" evidence="8"/>
<name>A0A7W3LUZ9_ACTNM</name>
<dbReference type="Proteomes" id="UP000572680">
    <property type="component" value="Unassembled WGS sequence"/>
</dbReference>
<organism evidence="8 9">
    <name type="scientific">Actinomadura namibiensis</name>
    <dbReference type="NCBI Taxonomy" id="182080"/>
    <lineage>
        <taxon>Bacteria</taxon>
        <taxon>Bacillati</taxon>
        <taxon>Actinomycetota</taxon>
        <taxon>Actinomycetes</taxon>
        <taxon>Streptosporangiales</taxon>
        <taxon>Thermomonosporaceae</taxon>
        <taxon>Actinomadura</taxon>
    </lineage>
</organism>
<dbReference type="InterPro" id="IPR018087">
    <property type="entry name" value="Glyco_hydro_5_CS"/>
</dbReference>
<gene>
    <name evidence="8" type="ORF">HNR61_006377</name>
</gene>
<dbReference type="InterPro" id="IPR052066">
    <property type="entry name" value="Glycosphingolipid_Hydrolases"/>
</dbReference>
<keyword evidence="3 4" id="KW-0326">Glycosidase</keyword>
<sequence length="465" mass="50877">MRLARLTAVAVLAGAALTVPGTARASADQRHVTDDRGRALILHGLNTASRAKNADGLPWITREDVVREARDLGTNSVRYLVQWKNVEPRPGRYDEGYLDAVARRVSWYREQGMHVILDMHQDIYGPAACSGAGNGAPAWATITDGLPCTPQTPWVLTYLQPGVVRAFDNFWNHTGAHPELMRRYVAMWRHVARRFAGDPAVLGYDLINEPFGGTRQLGFFEKPTLTPFYQRVVNAIREVDRDNWIFLEPQPVGPNEGGPTFLDPVRDPRPGGPRLVLAPHLYPLGIDLGGSYSGPTRALARAQLALWRTNLPAAARRLGTPLWIGEVGGMNADAAGAGDFTADWLTLADDLRIGWAYWSNDPGATGVTDANGNPTVFGRLLARPRPRAIAGTPTRISHRSGALTVAWRNRPGVSGPTEIWLPSAAAPKVTGSDPAGRWSWRWDPARKVLSVWHDPATPAHTVTVR</sequence>
<dbReference type="InterPro" id="IPR001547">
    <property type="entry name" value="Glyco_hydro_5"/>
</dbReference>